<protein>
    <submittedName>
        <fullName evidence="2">Sterile alpha motif domain-containing protein 3</fullName>
    </submittedName>
</protein>
<dbReference type="EMBL" id="JAIZAY010000001">
    <property type="protein sequence ID" value="KAJ8048228.1"/>
    <property type="molecule type" value="Genomic_DNA"/>
</dbReference>
<comment type="caution">
    <text evidence="2">The sequence shown here is derived from an EMBL/GenBank/DDBJ whole genome shotgun (WGS) entry which is preliminary data.</text>
</comment>
<evidence type="ECO:0000313" key="3">
    <source>
        <dbReference type="Proteomes" id="UP001152320"/>
    </source>
</evidence>
<proteinExistence type="predicted"/>
<keyword evidence="3" id="KW-1185">Reference proteome</keyword>
<reference evidence="2" key="1">
    <citation type="submission" date="2021-10" db="EMBL/GenBank/DDBJ databases">
        <title>Tropical sea cucumber genome reveals ecological adaptation and Cuvierian tubules defense mechanism.</title>
        <authorList>
            <person name="Chen T."/>
        </authorList>
    </citation>
    <scope>NUCLEOTIDE SEQUENCE</scope>
    <source>
        <strain evidence="2">Nanhai2018</strain>
        <tissue evidence="2">Muscle</tissue>
    </source>
</reference>
<dbReference type="PANTHER" id="PTHR31025:SF25">
    <property type="entry name" value="ZINC FINGER (C2H2)-60"/>
    <property type="match status" value="1"/>
</dbReference>
<feature type="compositionally biased region" description="Polar residues" evidence="1">
    <location>
        <begin position="441"/>
        <end position="473"/>
    </location>
</feature>
<dbReference type="Proteomes" id="UP001152320">
    <property type="component" value="Chromosome 1"/>
</dbReference>
<sequence length="768" mass="87335">MGVQDMEVEQLDRPNNIELENGHKSIENAVGMFVLNLREIHHLPTNTLTNVISELHSLLHSAKLQQERSFKDILRESGIDITAIPAVGNMFREDEVLKALKHFGSETNQRKFVESNPHYVAPVEYIIGNNETEIATFMYVPILESIKSALKNSDTLAAVLNTHAHCQEGILQNFCDGAHFHNNPIFEEKQTLQIQLFNDDFEVCNPLGTFSKKHKLNAMYFVIGNIPPRLRTYHAMAICSDLTFAISFLKPQQFTEAYDTCGYLVLDVRDTVIGDQRTILCYNVSAFLTIINKCLKEGWESIFFAPNFATSFKSIMEKAILAFCGEEKRVIQYGEEGNVLSLIRSRFKIPYDHDIMLQKYNPVWEEWINIEPFEIHDQDKIKVIPSIKMDVQISSPCTSLTSSVSDDSLGVNILPTMPGTDLQIISPRSSSDETVELPLQSAASESDLIQSSSQPKNGSTLMDADTQASTSRGSIKRTTERVKVEYQPWPAKFELPVQNMSPQLKASLAENKFPSDKLRKHLVQVLYDAMSQYGRSPTRDQYEEVARELVKTYPVLAQHSIPSAKPYDYWKMKLSDKFRNERKNSTVDKGVKKTKVKKTPSGRVILQSQGSSGGEDSASIQMHISWMQAESKKKSPDVQKVNELMEVTFKQRRDDILRKMLVRDVKAKYPFLFEAVQIHKEFQRITGVSCLSTLLTSFTMYRDKILNFPFKDKRSLELVEKVTTRCRSQPSQEKVAELQDWAMALVPSLFKMDSSLVMGFAEEHSDVS</sequence>
<organism evidence="2 3">
    <name type="scientific">Holothuria leucospilota</name>
    <name type="common">Black long sea cucumber</name>
    <name type="synonym">Mertensiothuria leucospilota</name>
    <dbReference type="NCBI Taxonomy" id="206669"/>
    <lineage>
        <taxon>Eukaryota</taxon>
        <taxon>Metazoa</taxon>
        <taxon>Echinodermata</taxon>
        <taxon>Eleutherozoa</taxon>
        <taxon>Echinozoa</taxon>
        <taxon>Holothuroidea</taxon>
        <taxon>Aspidochirotacea</taxon>
        <taxon>Aspidochirotida</taxon>
        <taxon>Holothuriidae</taxon>
        <taxon>Holothuria</taxon>
    </lineage>
</organism>
<dbReference type="PANTHER" id="PTHR31025">
    <property type="entry name" value="SI:CH211-196P9.1-RELATED"/>
    <property type="match status" value="1"/>
</dbReference>
<dbReference type="AlphaFoldDB" id="A0A9Q1CN21"/>
<feature type="region of interest" description="Disordered" evidence="1">
    <location>
        <begin position="441"/>
        <end position="477"/>
    </location>
</feature>
<evidence type="ECO:0000313" key="2">
    <source>
        <dbReference type="EMBL" id="KAJ8048228.1"/>
    </source>
</evidence>
<gene>
    <name evidence="2" type="ORF">HOLleu_00460</name>
</gene>
<accession>A0A9Q1CN21</accession>
<name>A0A9Q1CN21_HOLLE</name>
<dbReference type="OrthoDB" id="9995178at2759"/>
<evidence type="ECO:0000256" key="1">
    <source>
        <dbReference type="SAM" id="MobiDB-lite"/>
    </source>
</evidence>